<keyword evidence="4" id="KW-0132">Cell division</keyword>
<dbReference type="InterPro" id="IPR007793">
    <property type="entry name" value="DivIVA_fam"/>
</dbReference>
<evidence type="ECO:0000256" key="2">
    <source>
        <dbReference type="ARBA" id="ARBA00009008"/>
    </source>
</evidence>
<reference evidence="9 10" key="1">
    <citation type="submission" date="2019-02" db="EMBL/GenBank/DDBJ databases">
        <title>Arundinibacter roseus gen. nov., sp. nov., a new member of the family Cytophagaceae.</title>
        <authorList>
            <person name="Szuroczki S."/>
            <person name="Khayer B."/>
            <person name="Sproer C."/>
            <person name="Toumi M."/>
            <person name="Szabo A."/>
            <person name="Felfoldi T."/>
            <person name="Schumann P."/>
            <person name="Toth E."/>
        </authorList>
    </citation>
    <scope>NUCLEOTIDE SEQUENCE [LARGE SCALE GENOMIC DNA]</scope>
    <source>
        <strain evidence="9 10">DMA-k-7a</strain>
    </source>
</reference>
<dbReference type="OrthoDB" id="9815492at2"/>
<dbReference type="Proteomes" id="UP000295706">
    <property type="component" value="Unassembled WGS sequence"/>
</dbReference>
<accession>A0A4R4KET3</accession>
<keyword evidence="10" id="KW-1185">Reference proteome</keyword>
<name>A0A4R4KET3_9BACT</name>
<evidence type="ECO:0000313" key="9">
    <source>
        <dbReference type="EMBL" id="TDB65336.1"/>
    </source>
</evidence>
<keyword evidence="6" id="KW-0131">Cell cycle</keyword>
<evidence type="ECO:0000256" key="1">
    <source>
        <dbReference type="ARBA" id="ARBA00004496"/>
    </source>
</evidence>
<feature type="region of interest" description="Disordered" evidence="8">
    <location>
        <begin position="258"/>
        <end position="333"/>
    </location>
</feature>
<sequence>MKISPIDIRQHTFEKGFRGYNIDEVNAFLNSLSQEWERVMNENKMLKMQLEIAEKELNKLRDVEMTLFRTLKTAEDTSSQITDQANKAAEKYLLESRQKSDEMLVETRRKAAMLVQDAENEAKFIKEEIINELKNQERDFKTMEKYRDNLIVQLKSLVNNTNETVERFEKKFNQESFGQRMEEIKLQILEAGKPQVPAEPVEKESGEEEAIVMSENDLEVPAAEEIVADIPVETSEMEAETEIELKAVEGAEIEVVAKNSEGDEDVETASEEAGNEEMTFGHSRVSDAASEAMAEIEKMAQNRKAAQELEQAKKGAQTEDDTKNKGSFFDQIG</sequence>
<dbReference type="AlphaFoldDB" id="A0A4R4KET3"/>
<dbReference type="Gene3D" id="6.10.250.660">
    <property type="match status" value="1"/>
</dbReference>
<comment type="subcellular location">
    <subcellularLocation>
        <location evidence="1">Cytoplasm</location>
    </subcellularLocation>
</comment>
<keyword evidence="5 7" id="KW-0175">Coiled coil</keyword>
<proteinExistence type="inferred from homology"/>
<dbReference type="NCBIfam" id="TIGR03544">
    <property type="entry name" value="DivI1A_domain"/>
    <property type="match status" value="1"/>
</dbReference>
<dbReference type="PANTHER" id="PTHR35794:SF2">
    <property type="entry name" value="CELL DIVISION PROTEIN DIVIVA"/>
    <property type="match status" value="1"/>
</dbReference>
<keyword evidence="3" id="KW-0963">Cytoplasm</keyword>
<dbReference type="EMBL" id="SMJU01000006">
    <property type="protein sequence ID" value="TDB65336.1"/>
    <property type="molecule type" value="Genomic_DNA"/>
</dbReference>
<evidence type="ECO:0000256" key="4">
    <source>
        <dbReference type="ARBA" id="ARBA00022618"/>
    </source>
</evidence>
<dbReference type="GO" id="GO:0005737">
    <property type="term" value="C:cytoplasm"/>
    <property type="evidence" value="ECO:0007669"/>
    <property type="project" value="UniProtKB-SubCell"/>
</dbReference>
<dbReference type="RefSeq" id="WP_132117711.1">
    <property type="nucleotide sequence ID" value="NZ_SMJU01000006.1"/>
</dbReference>
<feature type="compositionally biased region" description="Basic and acidic residues" evidence="8">
    <location>
        <begin position="295"/>
        <end position="324"/>
    </location>
</feature>
<comment type="caution">
    <text evidence="9">The sequence shown here is derived from an EMBL/GenBank/DDBJ whole genome shotgun (WGS) entry which is preliminary data.</text>
</comment>
<feature type="compositionally biased region" description="Acidic residues" evidence="8">
    <location>
        <begin position="262"/>
        <end position="275"/>
    </location>
</feature>
<evidence type="ECO:0000256" key="7">
    <source>
        <dbReference type="SAM" id="Coils"/>
    </source>
</evidence>
<evidence type="ECO:0000256" key="6">
    <source>
        <dbReference type="ARBA" id="ARBA00023306"/>
    </source>
</evidence>
<evidence type="ECO:0000256" key="5">
    <source>
        <dbReference type="ARBA" id="ARBA00023054"/>
    </source>
</evidence>
<evidence type="ECO:0000256" key="8">
    <source>
        <dbReference type="SAM" id="MobiDB-lite"/>
    </source>
</evidence>
<dbReference type="PANTHER" id="PTHR35794">
    <property type="entry name" value="CELL DIVISION PROTEIN DIVIVA"/>
    <property type="match status" value="1"/>
</dbReference>
<evidence type="ECO:0000256" key="3">
    <source>
        <dbReference type="ARBA" id="ARBA00022490"/>
    </source>
</evidence>
<protein>
    <submittedName>
        <fullName evidence="9">DivIVA domain-containing protein</fullName>
    </submittedName>
</protein>
<organism evidence="9 10">
    <name type="scientific">Arundinibacter roseus</name>
    <dbReference type="NCBI Taxonomy" id="2070510"/>
    <lineage>
        <taxon>Bacteria</taxon>
        <taxon>Pseudomonadati</taxon>
        <taxon>Bacteroidota</taxon>
        <taxon>Cytophagia</taxon>
        <taxon>Cytophagales</taxon>
        <taxon>Spirosomataceae</taxon>
        <taxon>Arundinibacter</taxon>
    </lineage>
</organism>
<dbReference type="GO" id="GO:0051301">
    <property type="term" value="P:cell division"/>
    <property type="evidence" value="ECO:0007669"/>
    <property type="project" value="UniProtKB-KW"/>
</dbReference>
<dbReference type="Pfam" id="PF05103">
    <property type="entry name" value="DivIVA"/>
    <property type="match status" value="1"/>
</dbReference>
<gene>
    <name evidence="9" type="ORF">EZE20_11610</name>
</gene>
<evidence type="ECO:0000313" key="10">
    <source>
        <dbReference type="Proteomes" id="UP000295706"/>
    </source>
</evidence>
<comment type="similarity">
    <text evidence="2">Belongs to the DivIVA family.</text>
</comment>
<feature type="coiled-coil region" evidence="7">
    <location>
        <begin position="36"/>
        <end position="171"/>
    </location>
</feature>
<dbReference type="InterPro" id="IPR019933">
    <property type="entry name" value="DivIVA_domain"/>
</dbReference>